<dbReference type="Proteomes" id="UP000053586">
    <property type="component" value="Unassembled WGS sequence"/>
</dbReference>
<accession>H5TAH8</accession>
<reference evidence="1 2" key="1">
    <citation type="journal article" date="2012" name="J. Bacteriol.">
        <title>Genome sequence of proteorhodopsin-containing sea ice bacterium Glaciecola punicea ACAM 611T.</title>
        <authorList>
            <person name="Qin Q.-L."/>
            <person name="Xie B.-B."/>
            <person name="Shu Y.-L."/>
            <person name="Rong J.-C."/>
            <person name="Zhao D.-L."/>
            <person name="Zhang X.-Y."/>
            <person name="Chen X.-L."/>
            <person name="Zhou B.-C."/>
            <person name="Zhanga Y.-Z."/>
        </authorList>
    </citation>
    <scope>NUCLEOTIDE SEQUENCE [LARGE SCALE GENOMIC DNA]</scope>
    <source>
        <strain evidence="1 2">ACAM 611</strain>
    </source>
</reference>
<name>H5TAH8_9ALTE</name>
<proteinExistence type="predicted"/>
<sequence length="38" mass="4567">MYGWKRASARKYKLVCAYHFVQGIIKEANWQQVKNLHT</sequence>
<dbReference type="AlphaFoldDB" id="H5TAH8"/>
<gene>
    <name evidence="1" type="ORF">GPUN_1176</name>
</gene>
<comment type="caution">
    <text evidence="1">The sequence shown here is derived from an EMBL/GenBank/DDBJ whole genome shotgun (WGS) entry which is preliminary data.</text>
</comment>
<evidence type="ECO:0000313" key="2">
    <source>
        <dbReference type="Proteomes" id="UP000053586"/>
    </source>
</evidence>
<reference evidence="1 2" key="2">
    <citation type="journal article" date="2017" name="Antonie Van Leeuwenhoek">
        <title>Rhizobium rhizosphaerae sp. nov., a novel species isolated from rice rhizosphere.</title>
        <authorList>
            <person name="Zhao J.J."/>
            <person name="Zhang J."/>
            <person name="Zhang R.J."/>
            <person name="Zhang C.W."/>
            <person name="Yin H.Q."/>
            <person name="Zhang X.X."/>
        </authorList>
    </citation>
    <scope>NUCLEOTIDE SEQUENCE [LARGE SCALE GENOMIC DNA]</scope>
    <source>
        <strain evidence="1 2">ACAM 611</strain>
    </source>
</reference>
<dbReference type="EMBL" id="BAET01000008">
    <property type="protein sequence ID" value="GAB55305.1"/>
    <property type="molecule type" value="Genomic_DNA"/>
</dbReference>
<evidence type="ECO:0000313" key="1">
    <source>
        <dbReference type="EMBL" id="GAB55305.1"/>
    </source>
</evidence>
<keyword evidence="2" id="KW-1185">Reference proteome</keyword>
<protein>
    <submittedName>
        <fullName evidence="1">Uncharacterized protein</fullName>
    </submittedName>
</protein>
<organism evidence="1 2">
    <name type="scientific">Glaciecola punicea ACAM 611</name>
    <dbReference type="NCBI Taxonomy" id="1121923"/>
    <lineage>
        <taxon>Bacteria</taxon>
        <taxon>Pseudomonadati</taxon>
        <taxon>Pseudomonadota</taxon>
        <taxon>Gammaproteobacteria</taxon>
        <taxon>Alteromonadales</taxon>
        <taxon>Alteromonadaceae</taxon>
        <taxon>Glaciecola</taxon>
    </lineage>
</organism>